<gene>
    <name evidence="1" type="ORF">C3B55_00933</name>
</gene>
<protein>
    <submittedName>
        <fullName evidence="1">Uncharacterized protein</fullName>
    </submittedName>
</protein>
<evidence type="ECO:0000313" key="1">
    <source>
        <dbReference type="EMBL" id="QAX82236.1"/>
    </source>
</evidence>
<reference evidence="1 2" key="1">
    <citation type="journal article" date="2018" name="Genome Biol. Evol.">
        <title>Partnering With a Pest: Genomes of Hemlock Woolly Adelgid Symbionts Reveal Atypical Nutritional Provisioning Patterns in Dual-Obligate Bacteria.</title>
        <authorList>
            <person name="Weglarz K.M."/>
            <person name="Havill N.P."/>
            <person name="Burke G.R."/>
            <person name="von Dohlen C.D."/>
        </authorList>
    </citation>
    <scope>NUCLEOTIDE SEQUENCE [LARGE SCALE GENOMIC DNA]</scope>
    <source>
        <strain evidence="1 2">HWA_ENA</strain>
    </source>
</reference>
<dbReference type="EMBL" id="CP026512">
    <property type="protein sequence ID" value="QAX82236.1"/>
    <property type="molecule type" value="Genomic_DNA"/>
</dbReference>
<keyword evidence="2" id="KW-1185">Reference proteome</keyword>
<organism evidence="1 2">
    <name type="scientific">Candidatus Pseudomonas adelgestsugas</name>
    <dbReference type="NCBI Taxonomy" id="1302376"/>
    <lineage>
        <taxon>Bacteria</taxon>
        <taxon>Pseudomonadati</taxon>
        <taxon>Pseudomonadota</taxon>
        <taxon>Gammaproteobacteria</taxon>
        <taxon>Pseudomonadales</taxon>
        <taxon>Pseudomonadaceae</taxon>
        <taxon>Pseudomonas</taxon>
    </lineage>
</organism>
<name>A0ABX5RAI0_9PSED</name>
<sequence>MRQVEKHHIINSLVVTNAALSINKISTMLKRMIHRSLCQP</sequence>
<accession>A0ABX5RAI0</accession>
<evidence type="ECO:0000313" key="2">
    <source>
        <dbReference type="Proteomes" id="UP000288953"/>
    </source>
</evidence>
<proteinExistence type="predicted"/>
<dbReference type="Proteomes" id="UP000288953">
    <property type="component" value="Chromosome"/>
</dbReference>